<sequence>MVIVKGFEIHCNEGGGTQGERCCCRQAQSNYEAESCDRCEAKKLKLKPVAKAVKTSAKAMPRKKAVKKIAAAKVKKKPVKKPKSMKLLVKKAKKGVGAV</sequence>
<gene>
    <name evidence="1" type="ORF">ACJRO7_002429</name>
</gene>
<name>A0ABD3LXR4_EUCGL</name>
<accession>A0ABD3LXR4</accession>
<dbReference type="EMBL" id="JBJKBG010000001">
    <property type="protein sequence ID" value="KAL3755378.1"/>
    <property type="molecule type" value="Genomic_DNA"/>
</dbReference>
<reference evidence="1 2" key="1">
    <citation type="submission" date="2024-11" db="EMBL/GenBank/DDBJ databases">
        <title>Chromosome-level genome assembly of Eucalyptus globulus Labill. provides insights into its genome evolution.</title>
        <authorList>
            <person name="Li X."/>
        </authorList>
    </citation>
    <scope>NUCLEOTIDE SEQUENCE [LARGE SCALE GENOMIC DNA]</scope>
    <source>
        <strain evidence="1">CL2024</strain>
        <tissue evidence="1">Fresh tender leaves</tissue>
    </source>
</reference>
<protein>
    <submittedName>
        <fullName evidence="1">Uncharacterized protein</fullName>
    </submittedName>
</protein>
<keyword evidence="2" id="KW-1185">Reference proteome</keyword>
<organism evidence="1 2">
    <name type="scientific">Eucalyptus globulus</name>
    <name type="common">Tasmanian blue gum</name>
    <dbReference type="NCBI Taxonomy" id="34317"/>
    <lineage>
        <taxon>Eukaryota</taxon>
        <taxon>Viridiplantae</taxon>
        <taxon>Streptophyta</taxon>
        <taxon>Embryophyta</taxon>
        <taxon>Tracheophyta</taxon>
        <taxon>Spermatophyta</taxon>
        <taxon>Magnoliopsida</taxon>
        <taxon>eudicotyledons</taxon>
        <taxon>Gunneridae</taxon>
        <taxon>Pentapetalae</taxon>
        <taxon>rosids</taxon>
        <taxon>malvids</taxon>
        <taxon>Myrtales</taxon>
        <taxon>Myrtaceae</taxon>
        <taxon>Myrtoideae</taxon>
        <taxon>Eucalypteae</taxon>
        <taxon>Eucalyptus</taxon>
    </lineage>
</organism>
<comment type="caution">
    <text evidence="1">The sequence shown here is derived from an EMBL/GenBank/DDBJ whole genome shotgun (WGS) entry which is preliminary data.</text>
</comment>
<proteinExistence type="predicted"/>
<dbReference type="AlphaFoldDB" id="A0ABD3LXR4"/>
<evidence type="ECO:0000313" key="2">
    <source>
        <dbReference type="Proteomes" id="UP001634007"/>
    </source>
</evidence>
<evidence type="ECO:0000313" key="1">
    <source>
        <dbReference type="EMBL" id="KAL3755378.1"/>
    </source>
</evidence>
<dbReference type="Proteomes" id="UP001634007">
    <property type="component" value="Unassembled WGS sequence"/>
</dbReference>